<feature type="domain" description="Beta-lactamase-like ARB-00930-like C-terminal" evidence="3">
    <location>
        <begin position="409"/>
        <end position="540"/>
    </location>
</feature>
<dbReference type="PANTHER" id="PTHR22935:SF97">
    <property type="entry name" value="BETA-LACTAMASE-RELATED DOMAIN-CONTAINING PROTEIN"/>
    <property type="match status" value="1"/>
</dbReference>
<dbReference type="Pfam" id="PF26335">
    <property type="entry name" value="ARB_00930_C"/>
    <property type="match status" value="1"/>
</dbReference>
<dbReference type="InterPro" id="IPR012338">
    <property type="entry name" value="Beta-lactam/transpept-like"/>
</dbReference>
<feature type="signal peptide" evidence="1">
    <location>
        <begin position="1"/>
        <end position="21"/>
    </location>
</feature>
<evidence type="ECO:0000313" key="4">
    <source>
        <dbReference type="EMBL" id="KAJ9157006.1"/>
    </source>
</evidence>
<feature type="domain" description="Beta-lactamase-related" evidence="2">
    <location>
        <begin position="100"/>
        <end position="389"/>
    </location>
</feature>
<dbReference type="InterPro" id="IPR001466">
    <property type="entry name" value="Beta-lactam-related"/>
</dbReference>
<name>A0AA38SCC1_9PEZI</name>
<accession>A0AA38SCC1</accession>
<dbReference type="SUPFAM" id="SSF56601">
    <property type="entry name" value="beta-lactamase/transpeptidase-like"/>
    <property type="match status" value="1"/>
</dbReference>
<dbReference type="PANTHER" id="PTHR22935">
    <property type="entry name" value="PENICILLIN-BINDING PROTEIN"/>
    <property type="match status" value="1"/>
</dbReference>
<dbReference type="Gene3D" id="3.40.710.10">
    <property type="entry name" value="DD-peptidase/beta-lactamase superfamily"/>
    <property type="match status" value="1"/>
</dbReference>
<dbReference type="Pfam" id="PF00144">
    <property type="entry name" value="Beta-lactamase"/>
    <property type="match status" value="1"/>
</dbReference>
<keyword evidence="5" id="KW-1185">Reference proteome</keyword>
<reference evidence="4" key="1">
    <citation type="submission" date="2022-07" db="EMBL/GenBank/DDBJ databases">
        <title>Fungi with potential for degradation of polypropylene.</title>
        <authorList>
            <person name="Gostincar C."/>
        </authorList>
    </citation>
    <scope>NUCLEOTIDE SEQUENCE</scope>
    <source>
        <strain evidence="4">EXF-13287</strain>
    </source>
</reference>
<gene>
    <name evidence="4" type="ORF">NKR19_g4002</name>
</gene>
<sequence>MPSSTLIASTILWLLLQLSQAADQPSYQPCPLLRAYYDAPVLSKTSDAVKSLSNDFDAVFDNLTRSGGSEDYGAVTPDTTSFSVVLFSEANDNSTVDPVFYSYHYTAPAAGGKVKVNGDTTFALGGLTQLFTVYAWLVEMGVETWNDPITKYLPELKTASCDSNFTVAWDTVTIQALAGHMAGIARDSNVCELGAACDRNAFITSFATMPALFLPNTTPIFSHAAFQLLAFAITSQNMSTKAAFPDILTNSILHPLNLTRTTLLSPFNSGSLLGHPVSPSQKGEQASLSLLSNPHDLALAGSSILSSALLPASTTRRWLSPSSADTSNIRNGAGQPWEVYRAPITSQLIIDILLKSGEVGAYSSYLGLLPDMGVGFAILAHDESGKAADLNVYADVVADGLSGILKVAALQSAGRYSGAYSGPDGLAVFGADAWPGLVVENITVGGRDVRAEVAKDAGIEIGNLDYRVYPTNIWDVGAKRHQFVGVVQDKDALVDAGTPTCITWMNGIVQGAGGRVVFGLDDEGMASSVEVAGLGGSLNKAGT</sequence>
<evidence type="ECO:0000259" key="2">
    <source>
        <dbReference type="Pfam" id="PF00144"/>
    </source>
</evidence>
<organism evidence="4 5">
    <name type="scientific">Coniochaeta hoffmannii</name>
    <dbReference type="NCBI Taxonomy" id="91930"/>
    <lineage>
        <taxon>Eukaryota</taxon>
        <taxon>Fungi</taxon>
        <taxon>Dikarya</taxon>
        <taxon>Ascomycota</taxon>
        <taxon>Pezizomycotina</taxon>
        <taxon>Sordariomycetes</taxon>
        <taxon>Sordariomycetidae</taxon>
        <taxon>Coniochaetales</taxon>
        <taxon>Coniochaetaceae</taxon>
        <taxon>Coniochaeta</taxon>
    </lineage>
</organism>
<proteinExistence type="predicted"/>
<evidence type="ECO:0000256" key="1">
    <source>
        <dbReference type="SAM" id="SignalP"/>
    </source>
</evidence>
<evidence type="ECO:0000313" key="5">
    <source>
        <dbReference type="Proteomes" id="UP001174691"/>
    </source>
</evidence>
<dbReference type="AlphaFoldDB" id="A0AA38SCC1"/>
<evidence type="ECO:0000259" key="3">
    <source>
        <dbReference type="Pfam" id="PF26335"/>
    </source>
</evidence>
<protein>
    <submittedName>
        <fullName evidence="4">Beta-lactamase/transpeptidase-like protein</fullName>
    </submittedName>
</protein>
<dbReference type="InterPro" id="IPR051478">
    <property type="entry name" value="Beta-lactamase-like_AB/R"/>
</dbReference>
<feature type="chain" id="PRO_5041253559" evidence="1">
    <location>
        <begin position="22"/>
        <end position="543"/>
    </location>
</feature>
<comment type="caution">
    <text evidence="4">The sequence shown here is derived from an EMBL/GenBank/DDBJ whole genome shotgun (WGS) entry which is preliminary data.</text>
</comment>
<dbReference type="EMBL" id="JANBVN010000047">
    <property type="protein sequence ID" value="KAJ9157006.1"/>
    <property type="molecule type" value="Genomic_DNA"/>
</dbReference>
<dbReference type="InterPro" id="IPR058664">
    <property type="entry name" value="ARB_00930-like_C"/>
</dbReference>
<dbReference type="Proteomes" id="UP001174691">
    <property type="component" value="Unassembled WGS sequence"/>
</dbReference>
<keyword evidence="1" id="KW-0732">Signal</keyword>